<dbReference type="Gene3D" id="3.40.1360.10">
    <property type="match status" value="1"/>
</dbReference>
<dbReference type="KEGG" id="piv:NCTC13079_00596"/>
<comment type="cofactor">
    <cofactor evidence="12 13 14">
        <name>Zn(2+)</name>
        <dbReference type="ChEBI" id="CHEBI:29105"/>
    </cofactor>
    <text evidence="12 13 14">Binds 1 zinc ion per monomer.</text>
</comment>
<evidence type="ECO:0000256" key="11">
    <source>
        <dbReference type="ARBA" id="ARBA00023163"/>
    </source>
</evidence>
<protein>
    <recommendedName>
        <fullName evidence="12 13">DNA primase</fullName>
        <ecNumber evidence="12">2.7.7.101</ecNumber>
    </recommendedName>
</protein>
<dbReference type="GO" id="GO:1990077">
    <property type="term" value="C:primosome complex"/>
    <property type="evidence" value="ECO:0007669"/>
    <property type="project" value="UniProtKB-KW"/>
</dbReference>
<keyword evidence="6 12" id="KW-0479">Metal-binding</keyword>
<evidence type="ECO:0000256" key="6">
    <source>
        <dbReference type="ARBA" id="ARBA00022723"/>
    </source>
</evidence>
<dbReference type="AlphaFoldDB" id="A0A448V0V0"/>
<keyword evidence="3 12" id="KW-0808">Transferase</keyword>
<evidence type="ECO:0000259" key="16">
    <source>
        <dbReference type="PROSITE" id="PS50880"/>
    </source>
</evidence>
<gene>
    <name evidence="12 17" type="primary">dnaG</name>
    <name evidence="17" type="ORF">NCTC13079_00596</name>
</gene>
<dbReference type="PANTHER" id="PTHR30313">
    <property type="entry name" value="DNA PRIMASE"/>
    <property type="match status" value="1"/>
</dbReference>
<comment type="domain">
    <text evidence="12">Contains an N-terminal zinc-binding domain, a central core domain that contains the primase activity, and a C-terminal DnaB-binding domain.</text>
</comment>
<feature type="domain" description="Toprim" evidence="16">
    <location>
        <begin position="254"/>
        <end position="335"/>
    </location>
</feature>
<keyword evidence="7 12" id="KW-0863">Zinc-finger</keyword>
<keyword evidence="2 12" id="KW-0639">Primosome</keyword>
<dbReference type="InterPro" id="IPR019475">
    <property type="entry name" value="DNA_primase_DnaB-bd"/>
</dbReference>
<keyword evidence="18" id="KW-1185">Reference proteome</keyword>
<dbReference type="Pfam" id="PF08275">
    <property type="entry name" value="DNAG_N"/>
    <property type="match status" value="1"/>
</dbReference>
<keyword evidence="8 12" id="KW-0862">Zinc</keyword>
<accession>A0A448V0V0</accession>
<dbReference type="InterPro" id="IPR036977">
    <property type="entry name" value="DNA_primase_Znf_CHC2"/>
</dbReference>
<dbReference type="Pfam" id="PF01807">
    <property type="entry name" value="Zn_ribbon_DnaG"/>
    <property type="match status" value="1"/>
</dbReference>
<dbReference type="GO" id="GO:0003677">
    <property type="term" value="F:DNA binding"/>
    <property type="evidence" value="ECO:0007669"/>
    <property type="project" value="UniProtKB-KW"/>
</dbReference>
<feature type="zinc finger region" description="CHC2-type" evidence="12 14">
    <location>
        <begin position="40"/>
        <end position="64"/>
    </location>
</feature>
<dbReference type="RefSeq" id="WP_126465084.1">
    <property type="nucleotide sequence ID" value="NZ_LR134523.1"/>
</dbReference>
<dbReference type="Proteomes" id="UP000269544">
    <property type="component" value="Chromosome"/>
</dbReference>
<dbReference type="GO" id="GO:0000428">
    <property type="term" value="C:DNA-directed RNA polymerase complex"/>
    <property type="evidence" value="ECO:0007669"/>
    <property type="project" value="UniProtKB-KW"/>
</dbReference>
<evidence type="ECO:0000256" key="13">
    <source>
        <dbReference type="PIRNR" id="PIRNR002811"/>
    </source>
</evidence>
<dbReference type="Gene3D" id="3.90.980.10">
    <property type="entry name" value="DNA primase, catalytic core, N-terminal domain"/>
    <property type="match status" value="1"/>
</dbReference>
<name>A0A448V0V0_9FIRM</name>
<keyword evidence="5 12" id="KW-0235">DNA replication</keyword>
<keyword evidence="15" id="KW-0175">Coiled coil</keyword>
<dbReference type="GO" id="GO:0005737">
    <property type="term" value="C:cytoplasm"/>
    <property type="evidence" value="ECO:0007669"/>
    <property type="project" value="TreeGrafter"/>
</dbReference>
<evidence type="ECO:0000256" key="10">
    <source>
        <dbReference type="ARBA" id="ARBA00023125"/>
    </source>
</evidence>
<evidence type="ECO:0000256" key="1">
    <source>
        <dbReference type="ARBA" id="ARBA00022478"/>
    </source>
</evidence>
<dbReference type="InterPro" id="IPR002694">
    <property type="entry name" value="Znf_CHC2"/>
</dbReference>
<dbReference type="GO" id="GO:0006269">
    <property type="term" value="P:DNA replication, synthesis of primer"/>
    <property type="evidence" value="ECO:0007669"/>
    <property type="project" value="UniProtKB-UniRule"/>
</dbReference>
<evidence type="ECO:0000256" key="12">
    <source>
        <dbReference type="HAMAP-Rule" id="MF_00974"/>
    </source>
</evidence>
<dbReference type="HAMAP" id="MF_00974">
    <property type="entry name" value="DNA_primase_DnaG"/>
    <property type="match status" value="1"/>
</dbReference>
<keyword evidence="10 12" id="KW-0238">DNA-binding</keyword>
<evidence type="ECO:0000256" key="8">
    <source>
        <dbReference type="ARBA" id="ARBA00022833"/>
    </source>
</evidence>
<comment type="subunit">
    <text evidence="12">Monomer. Interacts with DnaB.</text>
</comment>
<dbReference type="InterPro" id="IPR037068">
    <property type="entry name" value="DNA_primase_core_N_sf"/>
</dbReference>
<evidence type="ECO:0000313" key="18">
    <source>
        <dbReference type="Proteomes" id="UP000269544"/>
    </source>
</evidence>
<proteinExistence type="inferred from homology"/>
<dbReference type="InterPro" id="IPR030846">
    <property type="entry name" value="DnaG_bac"/>
</dbReference>
<dbReference type="EC" id="2.7.7.101" evidence="12"/>
<dbReference type="InterPro" id="IPR006295">
    <property type="entry name" value="DNA_primase_DnaG"/>
</dbReference>
<dbReference type="InterPro" id="IPR013264">
    <property type="entry name" value="DNAG_N"/>
</dbReference>
<evidence type="ECO:0000256" key="4">
    <source>
        <dbReference type="ARBA" id="ARBA00022695"/>
    </source>
</evidence>
<comment type="function">
    <text evidence="12 13">RNA polymerase that catalyzes the synthesis of short RNA molecules used as primers for DNA polymerase during DNA replication.</text>
</comment>
<dbReference type="EMBL" id="LR134523">
    <property type="protein sequence ID" value="VEJ35267.1"/>
    <property type="molecule type" value="Genomic_DNA"/>
</dbReference>
<dbReference type="GO" id="GO:0008270">
    <property type="term" value="F:zinc ion binding"/>
    <property type="evidence" value="ECO:0007669"/>
    <property type="project" value="UniProtKB-UniRule"/>
</dbReference>
<keyword evidence="9" id="KW-0460">Magnesium</keyword>
<dbReference type="PIRSF" id="PIRSF002811">
    <property type="entry name" value="DnaG"/>
    <property type="match status" value="1"/>
</dbReference>
<reference evidence="17 18" key="1">
    <citation type="submission" date="2018-12" db="EMBL/GenBank/DDBJ databases">
        <authorList>
            <consortium name="Pathogen Informatics"/>
        </authorList>
    </citation>
    <scope>NUCLEOTIDE SEQUENCE [LARGE SCALE GENOMIC DNA]</scope>
    <source>
        <strain evidence="17 18">NCTC13079</strain>
    </source>
</reference>
<dbReference type="Gene3D" id="3.90.580.10">
    <property type="entry name" value="Zinc finger, CHC2-type domain"/>
    <property type="match status" value="1"/>
</dbReference>
<dbReference type="FunFam" id="3.90.580.10:FF:000001">
    <property type="entry name" value="DNA primase"/>
    <property type="match status" value="1"/>
</dbReference>
<keyword evidence="4 12" id="KW-0548">Nucleotidyltransferase</keyword>
<dbReference type="GO" id="GO:0003899">
    <property type="term" value="F:DNA-directed RNA polymerase activity"/>
    <property type="evidence" value="ECO:0007669"/>
    <property type="project" value="UniProtKB-UniRule"/>
</dbReference>
<dbReference type="SUPFAM" id="SSF56731">
    <property type="entry name" value="DNA primase core"/>
    <property type="match status" value="1"/>
</dbReference>
<keyword evidence="1 12" id="KW-0240">DNA-directed RNA polymerase</keyword>
<dbReference type="InterPro" id="IPR050219">
    <property type="entry name" value="DnaG_primase"/>
</dbReference>
<evidence type="ECO:0000256" key="3">
    <source>
        <dbReference type="ARBA" id="ARBA00022679"/>
    </source>
</evidence>
<dbReference type="SMART" id="SM00400">
    <property type="entry name" value="ZnF_CHCC"/>
    <property type="match status" value="1"/>
</dbReference>
<feature type="coiled-coil region" evidence="15">
    <location>
        <begin position="537"/>
        <end position="585"/>
    </location>
</feature>
<evidence type="ECO:0000256" key="9">
    <source>
        <dbReference type="ARBA" id="ARBA00022842"/>
    </source>
</evidence>
<comment type="catalytic activity">
    <reaction evidence="12">
        <text>ssDNA + n NTP = ssDNA/pppN(pN)n-1 hybrid + (n-1) diphosphate.</text>
        <dbReference type="EC" id="2.7.7.101"/>
    </reaction>
</comment>
<dbReference type="InterPro" id="IPR034151">
    <property type="entry name" value="TOPRIM_DnaG_bac"/>
</dbReference>
<dbReference type="SMART" id="SM00493">
    <property type="entry name" value="TOPRIM"/>
    <property type="match status" value="1"/>
</dbReference>
<sequence>MASIIDDDIIARVKEESDIVEWIGRYTKLEKKGRNYMGLCPFHSEKTPSFSVQPEKGYYHCFGCGAGGDIINFLMEKEGLGFIDAVEKLAESLHIELRPATKNPAVEEKNRRIFAANREAAVYYMKILSRNKYALAYLNGRGIGRDTILAFGLGFAPAGGDQLLGHMKRAGFSEALLYEANLLSRNRERNNYFDRFRNRIIFPIVDTKSRVVGFGGRVLDDSKPKYLNSSDTPVYKKSRELYGLNRVAKTSDREKILLVEGYMDVISLHASGISYAVASLGTSLTTEQARRIKRFGKQVYICYDADEAGRKATNRAIDILLKEDVRPRIVLLERGADPDDYIREHGKIAFEAQLARGVSAPEYQVEILEESYNLHDAASLSEFLREVTKVIEKIPSPVERDVYAKKFAERYGVRSESFRREMGKFTHKREDLSRREKQTDSERPLWTQLLLYALEQEDFYDIAAKNDAWQWVVGEADRHAFDFLGELYQEGVKNGTRRVRFLDAYPTYEALFMRSAKSLDLQRGEEIVRELAERLYEEGLRNRSEKLLSDIQTIEKEGTQSGDDLRQKLQELTEINRRLHELEKGEPS</sequence>
<dbReference type="PANTHER" id="PTHR30313:SF2">
    <property type="entry name" value="DNA PRIMASE"/>
    <property type="match status" value="1"/>
</dbReference>
<comment type="similarity">
    <text evidence="12 13">Belongs to the DnaG primase family.</text>
</comment>
<keyword evidence="11 12" id="KW-0804">Transcription</keyword>
<dbReference type="OrthoDB" id="9803773at2"/>
<evidence type="ECO:0000256" key="14">
    <source>
        <dbReference type="PIRSR" id="PIRSR002811-1"/>
    </source>
</evidence>
<dbReference type="InterPro" id="IPR006171">
    <property type="entry name" value="TOPRIM_dom"/>
</dbReference>
<evidence type="ECO:0000256" key="5">
    <source>
        <dbReference type="ARBA" id="ARBA00022705"/>
    </source>
</evidence>
<organism evidence="17 18">
    <name type="scientific">Aedoeadaptatus ivorii</name>
    <dbReference type="NCBI Taxonomy" id="54006"/>
    <lineage>
        <taxon>Bacteria</taxon>
        <taxon>Bacillati</taxon>
        <taxon>Bacillota</taxon>
        <taxon>Tissierellia</taxon>
        <taxon>Tissierellales</taxon>
        <taxon>Peptoniphilaceae</taxon>
        <taxon>Aedoeadaptatus</taxon>
    </lineage>
</organism>
<dbReference type="Pfam" id="PF13155">
    <property type="entry name" value="Toprim_2"/>
    <property type="match status" value="1"/>
</dbReference>
<evidence type="ECO:0000256" key="7">
    <source>
        <dbReference type="ARBA" id="ARBA00022771"/>
    </source>
</evidence>
<dbReference type="PROSITE" id="PS50880">
    <property type="entry name" value="TOPRIM"/>
    <property type="match status" value="1"/>
</dbReference>
<evidence type="ECO:0000313" key="17">
    <source>
        <dbReference type="EMBL" id="VEJ35267.1"/>
    </source>
</evidence>
<dbReference type="Pfam" id="PF10410">
    <property type="entry name" value="DnaB_bind"/>
    <property type="match status" value="1"/>
</dbReference>
<dbReference type="NCBIfam" id="TIGR01391">
    <property type="entry name" value="dnaG"/>
    <property type="match status" value="1"/>
</dbReference>
<dbReference type="CDD" id="cd03364">
    <property type="entry name" value="TOPRIM_DnaG_primases"/>
    <property type="match status" value="1"/>
</dbReference>
<dbReference type="SUPFAM" id="SSF57783">
    <property type="entry name" value="Zinc beta-ribbon"/>
    <property type="match status" value="1"/>
</dbReference>
<dbReference type="FunFam" id="3.40.1360.10:FF:000002">
    <property type="entry name" value="DNA primase"/>
    <property type="match status" value="1"/>
</dbReference>
<evidence type="ECO:0000256" key="15">
    <source>
        <dbReference type="SAM" id="Coils"/>
    </source>
</evidence>
<evidence type="ECO:0000256" key="2">
    <source>
        <dbReference type="ARBA" id="ARBA00022515"/>
    </source>
</evidence>